<evidence type="ECO:0000259" key="1">
    <source>
        <dbReference type="Pfam" id="PF11716"/>
    </source>
</evidence>
<dbReference type="Proteomes" id="UP000295444">
    <property type="component" value="Unassembled WGS sequence"/>
</dbReference>
<comment type="caution">
    <text evidence="2">The sequence shown here is derived from an EMBL/GenBank/DDBJ whole genome shotgun (WGS) entry which is preliminary data.</text>
</comment>
<dbReference type="Pfam" id="PF11716">
    <property type="entry name" value="MDMPI_N"/>
    <property type="match status" value="1"/>
</dbReference>
<dbReference type="AlphaFoldDB" id="A0A4R6RY99"/>
<protein>
    <submittedName>
        <fullName evidence="2">Uncharacterized protein (TIGR03083 family)</fullName>
    </submittedName>
</protein>
<dbReference type="InterPro" id="IPR024344">
    <property type="entry name" value="MDMPI_metal-binding"/>
</dbReference>
<dbReference type="EMBL" id="SNXZ01000008">
    <property type="protein sequence ID" value="TDP92080.1"/>
    <property type="molecule type" value="Genomic_DNA"/>
</dbReference>
<dbReference type="InterPro" id="IPR017517">
    <property type="entry name" value="Maleyloyr_isom"/>
</dbReference>
<dbReference type="OrthoDB" id="5178565at2"/>
<dbReference type="NCBIfam" id="TIGR03083">
    <property type="entry name" value="maleylpyruvate isomerase family mycothiol-dependent enzyme"/>
    <property type="match status" value="1"/>
</dbReference>
<feature type="domain" description="Mycothiol-dependent maleylpyruvate isomerase metal-binding" evidence="1">
    <location>
        <begin position="14"/>
        <end position="99"/>
    </location>
</feature>
<keyword evidence="3" id="KW-1185">Reference proteome</keyword>
<proteinExistence type="predicted"/>
<reference evidence="2 3" key="1">
    <citation type="submission" date="2019-03" db="EMBL/GenBank/DDBJ databases">
        <title>Genomic Encyclopedia of Type Strains, Phase IV (KMG-IV): sequencing the most valuable type-strain genomes for metagenomic binning, comparative biology and taxonomic classification.</title>
        <authorList>
            <person name="Goeker M."/>
        </authorList>
    </citation>
    <scope>NUCLEOTIDE SEQUENCE [LARGE SCALE GENOMIC DNA]</scope>
    <source>
        <strain evidence="2 3">DSM 45361</strain>
    </source>
</reference>
<evidence type="ECO:0000313" key="3">
    <source>
        <dbReference type="Proteomes" id="UP000295444"/>
    </source>
</evidence>
<sequence>MDDDAVFAAQADRRRAVADLLDSLDDKQLATPSLCAGWTVKAVAAHLVAAAATSAVSFLAAMVRSGFRPHVANTQRARKLARRPAAELSRALREHAGHRMHPPGIGAVGPMTDLLVHEGDMRLPLGLPFDPPLPLVAEALGFLSGRAPGFVPKGRLAGIKLVPTDLDRTWGSGAELTGRAADLMMAVCGRPAVLPSLTGPGAPILATRLTP</sequence>
<dbReference type="InterPro" id="IPR034660">
    <property type="entry name" value="DinB/YfiT-like"/>
</dbReference>
<gene>
    <name evidence="2" type="ORF">EV186_108293</name>
</gene>
<organism evidence="2 3">
    <name type="scientific">Labedaea rhizosphaerae</name>
    <dbReference type="NCBI Taxonomy" id="598644"/>
    <lineage>
        <taxon>Bacteria</taxon>
        <taxon>Bacillati</taxon>
        <taxon>Actinomycetota</taxon>
        <taxon>Actinomycetes</taxon>
        <taxon>Pseudonocardiales</taxon>
        <taxon>Pseudonocardiaceae</taxon>
        <taxon>Labedaea</taxon>
    </lineage>
</organism>
<dbReference type="Gene3D" id="1.20.120.450">
    <property type="entry name" value="dinb family like domain"/>
    <property type="match status" value="1"/>
</dbReference>
<dbReference type="RefSeq" id="WP_133853629.1">
    <property type="nucleotide sequence ID" value="NZ_SNXZ01000008.1"/>
</dbReference>
<dbReference type="GO" id="GO:0046872">
    <property type="term" value="F:metal ion binding"/>
    <property type="evidence" value="ECO:0007669"/>
    <property type="project" value="InterPro"/>
</dbReference>
<name>A0A4R6RY99_LABRH</name>
<accession>A0A4R6RY99</accession>
<dbReference type="SUPFAM" id="SSF109854">
    <property type="entry name" value="DinB/YfiT-like putative metalloenzymes"/>
    <property type="match status" value="1"/>
</dbReference>
<evidence type="ECO:0000313" key="2">
    <source>
        <dbReference type="EMBL" id="TDP92080.1"/>
    </source>
</evidence>